<evidence type="ECO:0000313" key="2">
    <source>
        <dbReference type="EMBL" id="MCP2262204.1"/>
    </source>
</evidence>
<dbReference type="Proteomes" id="UP001205311">
    <property type="component" value="Unassembled WGS sequence"/>
</dbReference>
<evidence type="ECO:0000313" key="3">
    <source>
        <dbReference type="Proteomes" id="UP001205311"/>
    </source>
</evidence>
<sequence>MRISAPLARVGAVLSAVAALVLGGLAPTAQAANGWTTYTVNAPNATYYGIYASGSEAWIVGTVNPYPTDSTVLQHFDGRSWSPITAPNVGDARAITGTSASDLWIGGSADAVNATAHFDGQQWTTYPVPDQWNVVQMLAVAPNNAWAVTQTPANSPVYHGQRLIHFDGSSWTVVTPPQVAGYTEPDIHLSGSGAGDVWVNYSDRDGRENTLLRASGTSFTAIPSPGYGASIVPLSDTDAWASGPAIADSGNGELKSNPLHWDGRSWKPVDDGQKWTSYQPRVAAGGTVWANRTEYFSGYGSVTLVRWSGGRWQTVPGISGLGHDGVFQYAAATPRSAPWALFAQGRDKNRQNIKLYTG</sequence>
<feature type="signal peptide" evidence="1">
    <location>
        <begin position="1"/>
        <end position="31"/>
    </location>
</feature>
<evidence type="ECO:0000256" key="1">
    <source>
        <dbReference type="SAM" id="SignalP"/>
    </source>
</evidence>
<comment type="caution">
    <text evidence="2">The sequence shown here is derived from an EMBL/GenBank/DDBJ whole genome shotgun (WGS) entry which is preliminary data.</text>
</comment>
<feature type="chain" id="PRO_5047056284" evidence="1">
    <location>
        <begin position="32"/>
        <end position="358"/>
    </location>
</feature>
<name>A0ABT1I364_STRSD</name>
<protein>
    <submittedName>
        <fullName evidence="2">Uncharacterized protein</fullName>
    </submittedName>
</protein>
<proteinExistence type="predicted"/>
<accession>A0ABT1I364</accession>
<dbReference type="EMBL" id="JAMTCP010000059">
    <property type="protein sequence ID" value="MCP2262204.1"/>
    <property type="molecule type" value="Genomic_DNA"/>
</dbReference>
<reference evidence="2 3" key="1">
    <citation type="submission" date="2022-06" db="EMBL/GenBank/DDBJ databases">
        <title>Genomic Encyclopedia of Archaeal and Bacterial Type Strains, Phase II (KMG-II): from individual species to whole genera.</title>
        <authorList>
            <person name="Goeker M."/>
        </authorList>
    </citation>
    <scope>NUCLEOTIDE SEQUENCE [LARGE SCALE GENOMIC DNA]</scope>
    <source>
        <strain evidence="2 3">DSM 40477</strain>
    </source>
</reference>
<keyword evidence="3" id="KW-1185">Reference proteome</keyword>
<keyword evidence="1" id="KW-0732">Signal</keyword>
<organism evidence="2 3">
    <name type="scientific">Streptoalloteichus tenebrarius (strain ATCC 17920 / DSM 40477 / JCM 4838 / CBS 697.72 / NBRC 16177 / NCIMB 11028 / NRRL B-12390 / A12253. 1 / ISP 5477)</name>
    <name type="common">Streptomyces tenebrarius</name>
    <dbReference type="NCBI Taxonomy" id="1933"/>
    <lineage>
        <taxon>Bacteria</taxon>
        <taxon>Bacillati</taxon>
        <taxon>Actinomycetota</taxon>
        <taxon>Actinomycetes</taxon>
        <taxon>Pseudonocardiales</taxon>
        <taxon>Pseudonocardiaceae</taxon>
        <taxon>Streptoalloteichus</taxon>
    </lineage>
</organism>
<gene>
    <name evidence="2" type="ORF">LX15_005938</name>
</gene>
<dbReference type="RefSeq" id="WP_253674215.1">
    <property type="nucleotide sequence ID" value="NZ_JAMTCP010000059.1"/>
</dbReference>